<evidence type="ECO:0000256" key="1">
    <source>
        <dbReference type="ARBA" id="ARBA00004141"/>
    </source>
</evidence>
<accession>A0A7R8WFE7</accession>
<keyword evidence="2" id="KW-0812">Transmembrane</keyword>
<dbReference type="Pfam" id="PF13906">
    <property type="entry name" value="AA_permease_C"/>
    <property type="match status" value="1"/>
</dbReference>
<evidence type="ECO:0000313" key="5">
    <source>
        <dbReference type="EMBL" id="CAD7230617.1"/>
    </source>
</evidence>
<dbReference type="Pfam" id="PF13520">
    <property type="entry name" value="AA_permease_2"/>
    <property type="match status" value="1"/>
</dbReference>
<dbReference type="Gene3D" id="1.20.1740.10">
    <property type="entry name" value="Amino acid/polyamine transporter I"/>
    <property type="match status" value="1"/>
</dbReference>
<reference evidence="5" key="1">
    <citation type="submission" date="2020-11" db="EMBL/GenBank/DDBJ databases">
        <authorList>
            <person name="Tran Van P."/>
        </authorList>
    </citation>
    <scope>NUCLEOTIDE SEQUENCE</scope>
</reference>
<dbReference type="GO" id="GO:0015171">
    <property type="term" value="F:amino acid transmembrane transporter activity"/>
    <property type="evidence" value="ECO:0007669"/>
    <property type="project" value="TreeGrafter"/>
</dbReference>
<name>A0A7R8WFE7_9CRUS</name>
<evidence type="ECO:0000256" key="4">
    <source>
        <dbReference type="ARBA" id="ARBA00023136"/>
    </source>
</evidence>
<dbReference type="PIRSF" id="PIRSF006060">
    <property type="entry name" value="AA_transporter"/>
    <property type="match status" value="1"/>
</dbReference>
<protein>
    <submittedName>
        <fullName evidence="5">Uncharacterized protein</fullName>
    </submittedName>
</protein>
<dbReference type="PANTHER" id="PTHR43243">
    <property type="entry name" value="INNER MEMBRANE TRANSPORTER YGJI-RELATED"/>
    <property type="match status" value="1"/>
</dbReference>
<evidence type="ECO:0000256" key="3">
    <source>
        <dbReference type="ARBA" id="ARBA00022989"/>
    </source>
</evidence>
<dbReference type="OrthoDB" id="3900342at2759"/>
<evidence type="ECO:0000256" key="2">
    <source>
        <dbReference type="ARBA" id="ARBA00022692"/>
    </source>
</evidence>
<dbReference type="InterPro" id="IPR029485">
    <property type="entry name" value="CAT_C"/>
</dbReference>
<proteinExistence type="predicted"/>
<organism evidence="5">
    <name type="scientific">Cyprideis torosa</name>
    <dbReference type="NCBI Taxonomy" id="163714"/>
    <lineage>
        <taxon>Eukaryota</taxon>
        <taxon>Metazoa</taxon>
        <taxon>Ecdysozoa</taxon>
        <taxon>Arthropoda</taxon>
        <taxon>Crustacea</taxon>
        <taxon>Oligostraca</taxon>
        <taxon>Ostracoda</taxon>
        <taxon>Podocopa</taxon>
        <taxon>Podocopida</taxon>
        <taxon>Cytherocopina</taxon>
        <taxon>Cytheroidea</taxon>
        <taxon>Cytherideidae</taxon>
        <taxon>Cyprideis</taxon>
    </lineage>
</organism>
<keyword evidence="3" id="KW-1133">Transmembrane helix</keyword>
<dbReference type="AlphaFoldDB" id="A0A7R8WFE7"/>
<keyword evidence="4" id="KW-0472">Membrane</keyword>
<dbReference type="EMBL" id="OB662830">
    <property type="protein sequence ID" value="CAD7230617.1"/>
    <property type="molecule type" value="Genomic_DNA"/>
</dbReference>
<dbReference type="GO" id="GO:0005886">
    <property type="term" value="C:plasma membrane"/>
    <property type="evidence" value="ECO:0007669"/>
    <property type="project" value="TreeGrafter"/>
</dbReference>
<gene>
    <name evidence="5" type="ORF">CTOB1V02_LOCUS8475</name>
</gene>
<comment type="subcellular location">
    <subcellularLocation>
        <location evidence="1">Membrane</location>
        <topology evidence="1">Multi-pass membrane protein</topology>
    </subcellularLocation>
</comment>
<sequence length="435" mass="48761">MLAEPRYVWPKAAAIHDEVLHGTASLHFLFLSYDVMATAGPETKRHSDAYPLSLAWSFPLSLLLLFSLSCALTLTHPYHGLAPVRVTLLDVFSTKEQLNGMSYFVAFGALCGLTAAVFTPMFGLPRLLRALSVDRLIGPRFLRHVSPIFCTPWPSILLCGAAVDVAATLLKAEEILRLLSIGTISLNILLALSILLLRFQVEPYHPLERRWEGPEEWHTQRDEYGAIPHRRPLQVEFVNDRSFVSSIPQDRRDPMPTHRSVTASRRLLWAFLSTSLLLGLLLRFLLAAPSPSWLHLCLIVLLTLLLLLLVLLLRQPKRSSPSKAPFRTPCIPFLPLLSISMHSILLFFVPSPHAFCLVLAWSALGLLVYVLYSRWHSTEAGPCLDPSPHDAEDLLILDDPAGCDPFCHDSDDESDLFAVQPFDDELFLSNDEEPR</sequence>
<dbReference type="PANTHER" id="PTHR43243:SF20">
    <property type="entry name" value="CATIONIC AMINO ACID TRANSPORTER 3"/>
    <property type="match status" value="1"/>
</dbReference>
<dbReference type="InterPro" id="IPR002293">
    <property type="entry name" value="AA/rel_permease1"/>
</dbReference>